<dbReference type="PANTHER" id="PTHR36854:SF1">
    <property type="entry name" value="TRANSMEMBRANE PROTEIN"/>
    <property type="match status" value="1"/>
</dbReference>
<evidence type="ECO:0000256" key="3">
    <source>
        <dbReference type="SAM" id="SignalP"/>
    </source>
</evidence>
<feature type="signal peptide" evidence="3">
    <location>
        <begin position="1"/>
        <end position="16"/>
    </location>
</feature>
<accession>A0AAD4ESL4</accession>
<feature type="region of interest" description="Disordered" evidence="1">
    <location>
        <begin position="22"/>
        <end position="41"/>
    </location>
</feature>
<evidence type="ECO:0000313" key="5">
    <source>
        <dbReference type="Proteomes" id="UP001197093"/>
    </source>
</evidence>
<keyword evidence="2" id="KW-0472">Membrane</keyword>
<dbReference type="EMBL" id="JAHCVI010000004">
    <property type="protein sequence ID" value="KAG7286445.1"/>
    <property type="molecule type" value="Genomic_DNA"/>
</dbReference>
<evidence type="ECO:0000256" key="2">
    <source>
        <dbReference type="SAM" id="Phobius"/>
    </source>
</evidence>
<keyword evidence="2" id="KW-1133">Transmembrane helix</keyword>
<feature type="transmembrane region" description="Helical" evidence="2">
    <location>
        <begin position="93"/>
        <end position="115"/>
    </location>
</feature>
<name>A0AAD4ESL4_9PEZI</name>
<feature type="region of interest" description="Disordered" evidence="1">
    <location>
        <begin position="161"/>
        <end position="185"/>
    </location>
</feature>
<feature type="chain" id="PRO_5042199699" evidence="3">
    <location>
        <begin position="17"/>
        <end position="185"/>
    </location>
</feature>
<keyword evidence="5" id="KW-1185">Reference proteome</keyword>
<keyword evidence="3" id="KW-0732">Signal</keyword>
<dbReference type="Proteomes" id="UP001197093">
    <property type="component" value="Unassembled WGS sequence"/>
</dbReference>
<reference evidence="4" key="1">
    <citation type="submission" date="2023-02" db="EMBL/GenBank/DDBJ databases">
        <authorList>
            <person name="Palmer J.M."/>
        </authorList>
    </citation>
    <scope>NUCLEOTIDE SEQUENCE</scope>
    <source>
        <strain evidence="4">FW57</strain>
    </source>
</reference>
<protein>
    <submittedName>
        <fullName evidence="4">Uncharacterized protein</fullName>
    </submittedName>
</protein>
<keyword evidence="2" id="KW-0812">Transmembrane</keyword>
<evidence type="ECO:0000313" key="4">
    <source>
        <dbReference type="EMBL" id="KAG7286445.1"/>
    </source>
</evidence>
<sequence>MARIPFAFLLLLTVLATWPAQHQQQQQPRSPNPSPNPFHHHLSSLLTAREASSSCKQCNRAFCLKYNLPICKDAEDKDIKTSCFQRDSHKDQVIVWGFLLGTAGLLGWAGARRVVARVRERRGRMMQQAQAGEGRFGGSGSGHDDRGMGGVGRALGLFNGRGPEDRGAYSPLEEQHGGGVVRGPG</sequence>
<evidence type="ECO:0000256" key="1">
    <source>
        <dbReference type="SAM" id="MobiDB-lite"/>
    </source>
</evidence>
<gene>
    <name evidence="4" type="ORF">NEMBOFW57_008756</name>
</gene>
<comment type="caution">
    <text evidence="4">The sequence shown here is derived from an EMBL/GenBank/DDBJ whole genome shotgun (WGS) entry which is preliminary data.</text>
</comment>
<organism evidence="4 5">
    <name type="scientific">Staphylotrichum longicolle</name>
    <dbReference type="NCBI Taxonomy" id="669026"/>
    <lineage>
        <taxon>Eukaryota</taxon>
        <taxon>Fungi</taxon>
        <taxon>Dikarya</taxon>
        <taxon>Ascomycota</taxon>
        <taxon>Pezizomycotina</taxon>
        <taxon>Sordariomycetes</taxon>
        <taxon>Sordariomycetidae</taxon>
        <taxon>Sordariales</taxon>
        <taxon>Chaetomiaceae</taxon>
        <taxon>Staphylotrichum</taxon>
    </lineage>
</organism>
<dbReference type="PANTHER" id="PTHR36854">
    <property type="entry name" value="CHROMOSOME 9, WHOLE GENOME SHOTGUN SEQUENCE"/>
    <property type="match status" value="1"/>
</dbReference>
<proteinExistence type="predicted"/>
<dbReference type="AlphaFoldDB" id="A0AAD4ESL4"/>